<gene>
    <name evidence="3" type="ORF">DERYTH_LOCUS12590</name>
</gene>
<protein>
    <submittedName>
        <fullName evidence="3">9580_t:CDS:1</fullName>
    </submittedName>
</protein>
<keyword evidence="4" id="KW-1185">Reference proteome</keyword>
<organism evidence="3 4">
    <name type="scientific">Dentiscutata erythropus</name>
    <dbReference type="NCBI Taxonomy" id="1348616"/>
    <lineage>
        <taxon>Eukaryota</taxon>
        <taxon>Fungi</taxon>
        <taxon>Fungi incertae sedis</taxon>
        <taxon>Mucoromycota</taxon>
        <taxon>Glomeromycotina</taxon>
        <taxon>Glomeromycetes</taxon>
        <taxon>Diversisporales</taxon>
        <taxon>Gigasporaceae</taxon>
        <taxon>Dentiscutata</taxon>
    </lineage>
</organism>
<dbReference type="EMBL" id="CAJVPY010008349">
    <property type="protein sequence ID" value="CAG8694544.1"/>
    <property type="molecule type" value="Genomic_DNA"/>
</dbReference>
<dbReference type="Pfam" id="PF01823">
    <property type="entry name" value="MACPF"/>
    <property type="match status" value="1"/>
</dbReference>
<accession>A0A9N9EXD4</accession>
<comment type="caution">
    <text evidence="3">The sequence shown here is derived from an EMBL/GenBank/DDBJ whole genome shotgun (WGS) entry which is preliminary data.</text>
</comment>
<dbReference type="InterPro" id="IPR055854">
    <property type="entry name" value="DUF7431"/>
</dbReference>
<dbReference type="OrthoDB" id="2406139at2759"/>
<evidence type="ECO:0000259" key="1">
    <source>
        <dbReference type="Pfam" id="PF01823"/>
    </source>
</evidence>
<evidence type="ECO:0000313" key="3">
    <source>
        <dbReference type="EMBL" id="CAG8694544.1"/>
    </source>
</evidence>
<feature type="domain" description="DUF7431" evidence="2">
    <location>
        <begin position="367"/>
        <end position="638"/>
    </location>
</feature>
<dbReference type="AlphaFoldDB" id="A0A9N9EXD4"/>
<feature type="domain" description="MACPF" evidence="1">
    <location>
        <begin position="203"/>
        <end position="355"/>
    </location>
</feature>
<reference evidence="3" key="1">
    <citation type="submission" date="2021-06" db="EMBL/GenBank/DDBJ databases">
        <authorList>
            <person name="Kallberg Y."/>
            <person name="Tangrot J."/>
            <person name="Rosling A."/>
        </authorList>
    </citation>
    <scope>NUCLEOTIDE SEQUENCE</scope>
    <source>
        <strain evidence="3">MA453B</strain>
    </source>
</reference>
<evidence type="ECO:0000259" key="2">
    <source>
        <dbReference type="Pfam" id="PF24209"/>
    </source>
</evidence>
<name>A0A9N9EXD4_9GLOM</name>
<proteinExistence type="predicted"/>
<feature type="non-terminal residue" evidence="3">
    <location>
        <position position="666"/>
    </location>
</feature>
<dbReference type="Proteomes" id="UP000789405">
    <property type="component" value="Unassembled WGS sequence"/>
</dbReference>
<evidence type="ECO:0000313" key="4">
    <source>
        <dbReference type="Proteomes" id="UP000789405"/>
    </source>
</evidence>
<dbReference type="InterPro" id="IPR020864">
    <property type="entry name" value="MACPF"/>
</dbReference>
<sequence length="666" mass="76826">MQGNEQNIKPRPPSKEDAEPLIEVIVVIDNVEVLVKLNDQDKLDTIRKKFESYEEIAMTNDFNFTKNGAIINITNDEKNFMLKEILVGNKVYLKRKEKPNWRDLVEKFKLEYGRNYEESKEKAANKKVFTVKDCKFDVFTSDEYYYDDITIKSNDELNRNKSLFLKAQIEIPSSAKLGFSIESEKNSQDYSEDALKFYVKNFGKAEITIQEQNVEFTPEFKKDVQKAIDSQDPKIINKIITEFGQFIPTVVRFGGRLYYEDATNTTKNSTNNNKAGSANFGIYGQGPEFQHKSGVSSKNESTTQHKSSEVFGGDKIKIYDGKEAEWVSSLQDFRYWEPIEFRKPVSIFEFLEEDMQKKIKEIIGKRIIYSNVQDYSYEINDLDNHLANLEMPGDVQKIFSDSDIDPQVFATILNMDKNDDVFTYALYIPKSNVPKIIINCISNNGKQRKCHIKIGWIVVGYSPNINSALLSSDFHLQSTKKKISVPSNNEHVFKMIEDNSLVACGAPIVSEWKPGREHLVIGHHFSFCGNAEKTYACLYGYDLGEKKYSILPNTNFEFNVLSFIEHPGSNILVQFRKVDRKLEKKKGQKSSEKHETDNKLPEFVSLYVDNIGKCQQCFPEFIAKKLDRFILEQPECKNALKKKFRDHCFATVFNPEAAKQKTIQYQ</sequence>
<dbReference type="Pfam" id="PF24209">
    <property type="entry name" value="DUF7431"/>
    <property type="match status" value="1"/>
</dbReference>